<dbReference type="PANTHER" id="PTHR47894">
    <property type="entry name" value="HTH-TYPE TRANSCRIPTIONAL REGULATOR GADX"/>
    <property type="match status" value="1"/>
</dbReference>
<evidence type="ECO:0000256" key="3">
    <source>
        <dbReference type="ARBA" id="ARBA00023163"/>
    </source>
</evidence>
<dbReference type="InterPro" id="IPR009057">
    <property type="entry name" value="Homeodomain-like_sf"/>
</dbReference>
<dbReference type="Pfam" id="PF12833">
    <property type="entry name" value="HTH_18"/>
    <property type="match status" value="1"/>
</dbReference>
<dbReference type="InterPro" id="IPR020449">
    <property type="entry name" value="Tscrpt_reg_AraC-type_HTH"/>
</dbReference>
<dbReference type="SUPFAM" id="SSF46689">
    <property type="entry name" value="Homeodomain-like"/>
    <property type="match status" value="1"/>
</dbReference>
<dbReference type="Gene3D" id="1.10.10.60">
    <property type="entry name" value="Homeodomain-like"/>
    <property type="match status" value="1"/>
</dbReference>
<dbReference type="SMART" id="SM00342">
    <property type="entry name" value="HTH_ARAC"/>
    <property type="match status" value="1"/>
</dbReference>
<dbReference type="RefSeq" id="WP_104230308.1">
    <property type="nucleotide sequence ID" value="NZ_PSNW01000005.1"/>
</dbReference>
<evidence type="ECO:0000256" key="2">
    <source>
        <dbReference type="ARBA" id="ARBA00023125"/>
    </source>
</evidence>
<dbReference type="GO" id="GO:0003700">
    <property type="term" value="F:DNA-binding transcription factor activity"/>
    <property type="evidence" value="ECO:0007669"/>
    <property type="project" value="InterPro"/>
</dbReference>
<dbReference type="OrthoDB" id="5740883at2"/>
<evidence type="ECO:0000313" key="5">
    <source>
        <dbReference type="EMBL" id="PPE73793.1"/>
    </source>
</evidence>
<keyword evidence="2" id="KW-0238">DNA-binding</keyword>
<feature type="domain" description="HTH araC/xylS-type" evidence="4">
    <location>
        <begin position="234"/>
        <end position="332"/>
    </location>
</feature>
<accession>A0A2S5TFM6</accession>
<organism evidence="5 6">
    <name type="scientific">Solimonas fluminis</name>
    <dbReference type="NCBI Taxonomy" id="2086571"/>
    <lineage>
        <taxon>Bacteria</taxon>
        <taxon>Pseudomonadati</taxon>
        <taxon>Pseudomonadota</taxon>
        <taxon>Gammaproteobacteria</taxon>
        <taxon>Nevskiales</taxon>
        <taxon>Nevskiaceae</taxon>
        <taxon>Solimonas</taxon>
    </lineage>
</organism>
<evidence type="ECO:0000259" key="4">
    <source>
        <dbReference type="PROSITE" id="PS01124"/>
    </source>
</evidence>
<evidence type="ECO:0000313" key="6">
    <source>
        <dbReference type="Proteomes" id="UP000238220"/>
    </source>
</evidence>
<keyword evidence="3" id="KW-0804">Transcription</keyword>
<dbReference type="InterPro" id="IPR018060">
    <property type="entry name" value="HTH_AraC"/>
</dbReference>
<reference evidence="5 6" key="1">
    <citation type="submission" date="2018-02" db="EMBL/GenBank/DDBJ databases">
        <title>Genome sequencing of Solimonas sp. HR-BB.</title>
        <authorList>
            <person name="Lee Y."/>
            <person name="Jeon C.O."/>
        </authorList>
    </citation>
    <scope>NUCLEOTIDE SEQUENCE [LARGE SCALE GENOMIC DNA]</scope>
    <source>
        <strain evidence="5 6">HR-BB</strain>
    </source>
</reference>
<dbReference type="PRINTS" id="PR00032">
    <property type="entry name" value="HTHARAC"/>
</dbReference>
<dbReference type="Pfam" id="PF12625">
    <property type="entry name" value="Arabinose_bd"/>
    <property type="match status" value="1"/>
</dbReference>
<comment type="caution">
    <text evidence="5">The sequence shown here is derived from an EMBL/GenBank/DDBJ whole genome shotgun (WGS) entry which is preliminary data.</text>
</comment>
<dbReference type="Proteomes" id="UP000238220">
    <property type="component" value="Unassembled WGS sequence"/>
</dbReference>
<keyword evidence="6" id="KW-1185">Reference proteome</keyword>
<dbReference type="PANTHER" id="PTHR47894:SF1">
    <property type="entry name" value="HTH-TYPE TRANSCRIPTIONAL REGULATOR VQSM"/>
    <property type="match status" value="1"/>
</dbReference>
<gene>
    <name evidence="5" type="ORF">C3942_10295</name>
</gene>
<dbReference type="GO" id="GO:0000976">
    <property type="term" value="F:transcription cis-regulatory region binding"/>
    <property type="evidence" value="ECO:0007669"/>
    <property type="project" value="TreeGrafter"/>
</dbReference>
<sequence>MTSSHSTAAVSYLQALFDHLRLRGVAAAEVLEDAQIDLADRDARVAESLAAGCFNRAAARLGDEDIGIHVGEQIRPGHYGVVGYVGMACSTLGEAMLCLQRYQAMVVDAGARPIELRGQEVLLSWRPDDQSHYYRHMAEFNLAALVTFIRWITGQPLAPLRIEFPYPAPARLDEQQRVFSCPLRFDTDCYRLAVPLAWNELPLIQPDPAMRQLMDRLAEKQLLTLQRQDDDLVAQARRLLAQKLSEGEASLDRIAAAMNVSPRSLQRRLQDQSSSFSQLLDEVRRELAGRYLEDPALDLTDLAFLLGYSEQSAFTRAFKRWHGRAPAEVRAQRRAAAR</sequence>
<protein>
    <submittedName>
        <fullName evidence="5">AraC family transcriptional regulator</fullName>
    </submittedName>
</protein>
<dbReference type="AlphaFoldDB" id="A0A2S5TFM6"/>
<dbReference type="GO" id="GO:0005829">
    <property type="term" value="C:cytosol"/>
    <property type="evidence" value="ECO:0007669"/>
    <property type="project" value="TreeGrafter"/>
</dbReference>
<keyword evidence="1" id="KW-0805">Transcription regulation</keyword>
<name>A0A2S5TFM6_9GAMM</name>
<dbReference type="EMBL" id="PSNW01000005">
    <property type="protein sequence ID" value="PPE73793.1"/>
    <property type="molecule type" value="Genomic_DNA"/>
</dbReference>
<dbReference type="PROSITE" id="PS01124">
    <property type="entry name" value="HTH_ARAC_FAMILY_2"/>
    <property type="match status" value="1"/>
</dbReference>
<evidence type="ECO:0000256" key="1">
    <source>
        <dbReference type="ARBA" id="ARBA00023015"/>
    </source>
</evidence>
<proteinExistence type="predicted"/>
<dbReference type="InterPro" id="IPR032687">
    <property type="entry name" value="AraC-type_N"/>
</dbReference>